<comment type="caution">
    <text evidence="1">The sequence shown here is derived from an EMBL/GenBank/DDBJ whole genome shotgun (WGS) entry which is preliminary data.</text>
</comment>
<keyword evidence="2" id="KW-1185">Reference proteome</keyword>
<sequence length="303" mass="33960">MHAADFQHKGPHAAAVDSDGSYHRATTFLTTVVFITAMGSGMTDLPTIRIIDDIVEGLMAASFHDVEQLINNAGGLFIWAATACQLIYKDKKRQVVKDRLSSILQSSATVIGPEKHLNELYNTVLRHSIPSGYSDQEQDKFCAELRNVRGRIVVVLSPISTHSLSMLGSFSEENIIETLEDLHAILDIPEDRSQALRLHHPSCRDYFLNQEKFVDSRFWVREEAAHYRLVDDCIRIMSNSLNRDICGLKVPDTFVADMDRSQINQKLPADVKYACLYWTQYLQKSGARSSDNDGVHCASSSLA</sequence>
<organism evidence="1 2">
    <name type="scientific">Conoideocrella luteorostrata</name>
    <dbReference type="NCBI Taxonomy" id="1105319"/>
    <lineage>
        <taxon>Eukaryota</taxon>
        <taxon>Fungi</taxon>
        <taxon>Dikarya</taxon>
        <taxon>Ascomycota</taxon>
        <taxon>Pezizomycotina</taxon>
        <taxon>Sordariomycetes</taxon>
        <taxon>Hypocreomycetidae</taxon>
        <taxon>Hypocreales</taxon>
        <taxon>Clavicipitaceae</taxon>
        <taxon>Conoideocrella</taxon>
    </lineage>
</organism>
<gene>
    <name evidence="1" type="ORF">QQS21_008036</name>
</gene>
<evidence type="ECO:0000313" key="1">
    <source>
        <dbReference type="EMBL" id="KAK2594257.1"/>
    </source>
</evidence>
<proteinExistence type="predicted"/>
<evidence type="ECO:0000313" key="2">
    <source>
        <dbReference type="Proteomes" id="UP001251528"/>
    </source>
</evidence>
<dbReference type="Proteomes" id="UP001251528">
    <property type="component" value="Unassembled WGS sequence"/>
</dbReference>
<dbReference type="AlphaFoldDB" id="A0AAJ0CKG3"/>
<dbReference type="EMBL" id="JASWJB010000175">
    <property type="protein sequence ID" value="KAK2594257.1"/>
    <property type="molecule type" value="Genomic_DNA"/>
</dbReference>
<name>A0AAJ0CKG3_9HYPO</name>
<reference evidence="1" key="1">
    <citation type="submission" date="2023-06" db="EMBL/GenBank/DDBJ databases">
        <title>Conoideocrella luteorostrata (Hypocreales: Clavicipitaceae), a potential biocontrol fungus for elongate hemlock scale in United States Christmas tree production areas.</title>
        <authorList>
            <person name="Barrett H."/>
            <person name="Lovett B."/>
            <person name="Macias A.M."/>
            <person name="Stajich J.E."/>
            <person name="Kasson M.T."/>
        </authorList>
    </citation>
    <scope>NUCLEOTIDE SEQUENCE</scope>
    <source>
        <strain evidence="1">ARSEF 14590</strain>
    </source>
</reference>
<accession>A0AAJ0CKG3</accession>
<protein>
    <submittedName>
        <fullName evidence="1">Uncharacterized protein</fullName>
    </submittedName>
</protein>